<dbReference type="eggNOG" id="COG1073">
    <property type="taxonomic scope" value="Bacteria"/>
</dbReference>
<gene>
    <name evidence="2" type="ORF">C41B8_02142</name>
</gene>
<feature type="transmembrane region" description="Helical" evidence="1">
    <location>
        <begin position="7"/>
        <end position="26"/>
    </location>
</feature>
<dbReference type="EMBL" id="APNK01000002">
    <property type="protein sequence ID" value="KEZ78892.1"/>
    <property type="molecule type" value="Genomic_DNA"/>
</dbReference>
<reference evidence="2 3" key="1">
    <citation type="submission" date="2013-03" db="EMBL/GenBank/DDBJ databases">
        <title>Salinisphaera hydrothermalis C41B8 Genome Sequencing.</title>
        <authorList>
            <person name="Li C."/>
            <person name="Lai Q."/>
            <person name="Shao Z."/>
        </authorList>
    </citation>
    <scope>NUCLEOTIDE SEQUENCE [LARGE SCALE GENOMIC DNA]</scope>
    <source>
        <strain evidence="2 3">C41B8</strain>
    </source>
</reference>
<keyword evidence="3" id="KW-1185">Reference proteome</keyword>
<dbReference type="Proteomes" id="UP000028302">
    <property type="component" value="Unassembled WGS sequence"/>
</dbReference>
<name>A0A084IQA8_SALHC</name>
<dbReference type="Gene3D" id="3.40.50.1820">
    <property type="entry name" value="alpha/beta hydrolase"/>
    <property type="match status" value="1"/>
</dbReference>
<accession>A0A084IQA8</accession>
<dbReference type="InterPro" id="IPR029058">
    <property type="entry name" value="AB_hydrolase_fold"/>
</dbReference>
<protein>
    <recommendedName>
        <fullName evidence="4">Peptidase S9 prolyl oligopeptidase catalytic domain-containing protein</fullName>
    </recommendedName>
</protein>
<dbReference type="InterPro" id="IPR050261">
    <property type="entry name" value="FrsA_esterase"/>
</dbReference>
<keyword evidence="1" id="KW-1133">Transmembrane helix</keyword>
<organism evidence="2 3">
    <name type="scientific">Salinisphaera hydrothermalis (strain C41B8)</name>
    <dbReference type="NCBI Taxonomy" id="1304275"/>
    <lineage>
        <taxon>Bacteria</taxon>
        <taxon>Pseudomonadati</taxon>
        <taxon>Pseudomonadota</taxon>
        <taxon>Gammaproteobacteria</taxon>
        <taxon>Salinisphaerales</taxon>
        <taxon>Salinisphaeraceae</taxon>
        <taxon>Salinisphaera</taxon>
    </lineage>
</organism>
<evidence type="ECO:0000313" key="3">
    <source>
        <dbReference type="Proteomes" id="UP000028302"/>
    </source>
</evidence>
<keyword evidence="1" id="KW-0472">Membrane</keyword>
<evidence type="ECO:0000313" key="2">
    <source>
        <dbReference type="EMBL" id="KEZ78892.1"/>
    </source>
</evidence>
<proteinExistence type="predicted"/>
<dbReference type="SUPFAM" id="SSF53474">
    <property type="entry name" value="alpha/beta-Hydrolases"/>
    <property type="match status" value="1"/>
</dbReference>
<dbReference type="OrthoDB" id="5416778at2"/>
<dbReference type="STRING" id="1304275.C41B8_02142"/>
<dbReference type="AlphaFoldDB" id="A0A084IQA8"/>
<evidence type="ECO:0000256" key="1">
    <source>
        <dbReference type="SAM" id="Phobius"/>
    </source>
</evidence>
<comment type="caution">
    <text evidence="2">The sequence shown here is derived from an EMBL/GenBank/DDBJ whole genome shotgun (WGS) entry which is preliminary data.</text>
</comment>
<keyword evidence="1" id="KW-0812">Transmembrane</keyword>
<dbReference type="PANTHER" id="PTHR22946">
    <property type="entry name" value="DIENELACTONE HYDROLASE DOMAIN-CONTAINING PROTEIN-RELATED"/>
    <property type="match status" value="1"/>
</dbReference>
<dbReference type="PATRIC" id="fig|1304275.5.peg.434"/>
<dbReference type="RefSeq" id="WP_051882757.1">
    <property type="nucleotide sequence ID" value="NZ_APNK01000002.1"/>
</dbReference>
<sequence>MRWQPRRFKSAAVVLAVGLFWLIAAWPTNWGVAILGTLPGVVLIATGAGQLLWAGDRQLCYHMALAGPVSAVLAAVLGYWLGLWESLVLIIGGGATFIVAGWALRVQHPVPVDVSPPTTRVKLLAKMASDAALLGFFINCARVPRGAAVDTDIRELDVIGKAAASQDWLHHPERLHGVVAPFESPQIERVRTFGVDYEWLTAASRYTPDPVLPGIERWQGHVNNRTMAARILRHGEGRGRPWLLCVHGYRMGVAGLDFQLFDIGRLYGRLGLNVMMPILPLHGVRRATPLTGGLFLDGPLADLMHAQAQSLIDLRSCIAWIRSVDPDARIGVLGYSLGGYHAALLAAHEPDLACVIAGIPMTDIPATLWQHLPTAHARYLEARGLSASAVGERLAAVSPLIAEPRVPQARRYIFAATADQLIAPEQPLALWHHWGEPPLQWYDGSHLSVRHEVDVGPFIDRALAETGMHA</sequence>
<evidence type="ECO:0008006" key="4">
    <source>
        <dbReference type="Google" id="ProtNLM"/>
    </source>
</evidence>
<feature type="transmembrane region" description="Helical" evidence="1">
    <location>
        <begin position="32"/>
        <end position="53"/>
    </location>
</feature>
<feature type="transmembrane region" description="Helical" evidence="1">
    <location>
        <begin position="60"/>
        <end position="81"/>
    </location>
</feature>